<keyword evidence="3" id="KW-1185">Reference proteome</keyword>
<dbReference type="Proteomes" id="UP001595776">
    <property type="component" value="Unassembled WGS sequence"/>
</dbReference>
<organism evidence="2 3">
    <name type="scientific">Kordiimonas lipolytica</name>
    <dbReference type="NCBI Taxonomy" id="1662421"/>
    <lineage>
        <taxon>Bacteria</taxon>
        <taxon>Pseudomonadati</taxon>
        <taxon>Pseudomonadota</taxon>
        <taxon>Alphaproteobacteria</taxon>
        <taxon>Kordiimonadales</taxon>
        <taxon>Kordiimonadaceae</taxon>
        <taxon>Kordiimonas</taxon>
    </lineage>
</organism>
<sequence length="191" mass="20990">MRDCVSWRAFGVSLTLIFASAQVNAASRSCTAAEKQAANDQLRAMEADATLQSQIATRHAPFGVQVDTVSANNENVLFQNGYTLNQNITTDLTKAKEALWSYNPIVVGIRNGQLTIVPQEVVDQEVAVYMIASALASYVHLGEASFNSFDKIKVDSHLFEFGAPFGEWCKARGHLQSFDFLVQIGLTARQR</sequence>
<dbReference type="EMBL" id="JBHSCR010000010">
    <property type="protein sequence ID" value="MFC4348514.1"/>
    <property type="molecule type" value="Genomic_DNA"/>
</dbReference>
<evidence type="ECO:0000256" key="1">
    <source>
        <dbReference type="SAM" id="SignalP"/>
    </source>
</evidence>
<name>A0ABV8UDK9_9PROT</name>
<dbReference type="RefSeq" id="WP_068151435.1">
    <property type="nucleotide sequence ID" value="NZ_JBHSCR010000010.1"/>
</dbReference>
<comment type="caution">
    <text evidence="2">The sequence shown here is derived from an EMBL/GenBank/DDBJ whole genome shotgun (WGS) entry which is preliminary data.</text>
</comment>
<feature type="signal peptide" evidence="1">
    <location>
        <begin position="1"/>
        <end position="25"/>
    </location>
</feature>
<evidence type="ECO:0000313" key="3">
    <source>
        <dbReference type="Proteomes" id="UP001595776"/>
    </source>
</evidence>
<feature type="chain" id="PRO_5046949643" evidence="1">
    <location>
        <begin position="26"/>
        <end position="191"/>
    </location>
</feature>
<gene>
    <name evidence="2" type="ORF">ACFO5Q_11735</name>
</gene>
<proteinExistence type="predicted"/>
<accession>A0ABV8UDK9</accession>
<keyword evidence="1" id="KW-0732">Signal</keyword>
<reference evidence="3" key="1">
    <citation type="journal article" date="2019" name="Int. J. Syst. Evol. Microbiol.">
        <title>The Global Catalogue of Microorganisms (GCM) 10K type strain sequencing project: providing services to taxonomists for standard genome sequencing and annotation.</title>
        <authorList>
            <consortium name="The Broad Institute Genomics Platform"/>
            <consortium name="The Broad Institute Genome Sequencing Center for Infectious Disease"/>
            <person name="Wu L."/>
            <person name="Ma J."/>
        </authorList>
    </citation>
    <scope>NUCLEOTIDE SEQUENCE [LARGE SCALE GENOMIC DNA]</scope>
    <source>
        <strain evidence="3">CGMCC 1.15304</strain>
    </source>
</reference>
<protein>
    <submittedName>
        <fullName evidence="2">Uncharacterized protein</fullName>
    </submittedName>
</protein>
<evidence type="ECO:0000313" key="2">
    <source>
        <dbReference type="EMBL" id="MFC4348514.1"/>
    </source>
</evidence>